<comment type="caution">
    <text evidence="2">The sequence shown here is derived from an EMBL/GenBank/DDBJ whole genome shotgun (WGS) entry which is preliminary data.</text>
</comment>
<dbReference type="RefSeq" id="WP_002683941.1">
    <property type="nucleotide sequence ID" value="NZ_CM001795.1"/>
</dbReference>
<feature type="transmembrane region" description="Helical" evidence="1">
    <location>
        <begin position="324"/>
        <end position="347"/>
    </location>
</feature>
<feature type="transmembrane region" description="Helical" evidence="1">
    <location>
        <begin position="160"/>
        <end position="182"/>
    </location>
</feature>
<feature type="transmembrane region" description="Helical" evidence="1">
    <location>
        <begin position="294"/>
        <end position="312"/>
    </location>
</feature>
<feature type="transmembrane region" description="Helical" evidence="1">
    <location>
        <begin position="56"/>
        <end position="80"/>
    </location>
</feature>
<dbReference type="EMBL" id="AGDV01000009">
    <property type="protein sequence ID" value="EMB34265.1"/>
    <property type="molecule type" value="Genomic_DNA"/>
</dbReference>
<name>A0A0E2E690_TREDN</name>
<feature type="transmembrane region" description="Helical" evidence="1">
    <location>
        <begin position="359"/>
        <end position="380"/>
    </location>
</feature>
<sequence>METKSFFKKEIGAENFIFLALFSAFFFGVGSVMGGVNMIKTMMETGFDLLINICLYLMAVAVLAGAVSGLFSEFGTIALINKILSKLMKPLYDLPEASSLGILNCFLSDNPAILTLADDDNFRRYFKQYQLPALTNLGTAFGMGLITTTAMMGLNVKSAVPAALIGNVGAIAGSIVSVRLMIYFSKKRYGTEAFVSTKRVDPIPEKMRPIREGGAGGRFIQAMLDGGKSGVSMGLAIIPGVVIICTIVIMLTNGPSADGTYTGGAREGIAVLPWIGQKLSFILNPMYGFSSPEAISVPITALGSTGAALGIVKEMSFAGKINANDIAVFTAICMCWSGYISTHIAMMDALDTKEMTGKAILSHTIGGLFAGIVAHLIAFVL</sequence>
<reference evidence="2" key="1">
    <citation type="submission" date="2012-01" db="EMBL/GenBank/DDBJ databases">
        <title>The Genome Sequence of Treponema denticola H-22.</title>
        <authorList>
            <consortium name="The Broad Institute Genome Sequencing Platform"/>
            <person name="Earl A."/>
            <person name="Ward D."/>
            <person name="Feldgarden M."/>
            <person name="Gevers D."/>
            <person name="Blanton J.M."/>
            <person name="Fenno C.J."/>
            <person name="Baranova O.V."/>
            <person name="Mathney J."/>
            <person name="Dewhirst F.E."/>
            <person name="Izard J."/>
            <person name="Young S.K."/>
            <person name="Zeng Q."/>
            <person name="Gargeya S."/>
            <person name="Fitzgerald M."/>
            <person name="Haas B."/>
            <person name="Abouelleil A."/>
            <person name="Alvarado L."/>
            <person name="Arachchi H.M."/>
            <person name="Berlin A."/>
            <person name="Chapman S.B."/>
            <person name="Gearin G."/>
            <person name="Goldberg J."/>
            <person name="Griggs A."/>
            <person name="Gujja S."/>
            <person name="Hansen M."/>
            <person name="Heiman D."/>
            <person name="Howarth C."/>
            <person name="Larimer J."/>
            <person name="Lui A."/>
            <person name="MacDonald P.J.P."/>
            <person name="McCowen C."/>
            <person name="Montmayeur A."/>
            <person name="Murphy C."/>
            <person name="Neiman D."/>
            <person name="Pearson M."/>
            <person name="Priest M."/>
            <person name="Roberts A."/>
            <person name="Saif S."/>
            <person name="Shea T."/>
            <person name="Sisk P."/>
            <person name="Stolte C."/>
            <person name="Sykes S."/>
            <person name="Wortman J."/>
            <person name="Nusbaum C."/>
            <person name="Birren B."/>
        </authorList>
    </citation>
    <scope>NUCLEOTIDE SEQUENCE [LARGE SCALE GENOMIC DNA]</scope>
    <source>
        <strain evidence="2">H-22</strain>
    </source>
</reference>
<accession>A0A0E2E690</accession>
<organism evidence="2">
    <name type="scientific">Treponema denticola H-22</name>
    <dbReference type="NCBI Taxonomy" id="999432"/>
    <lineage>
        <taxon>Bacteria</taxon>
        <taxon>Pseudomonadati</taxon>
        <taxon>Spirochaetota</taxon>
        <taxon>Spirochaetia</taxon>
        <taxon>Spirochaetales</taxon>
        <taxon>Treponemataceae</taxon>
        <taxon>Treponema</taxon>
    </lineage>
</organism>
<keyword evidence="1" id="KW-0812">Transmembrane</keyword>
<evidence type="ECO:0000256" key="1">
    <source>
        <dbReference type="SAM" id="Phobius"/>
    </source>
</evidence>
<feature type="transmembrane region" description="Helical" evidence="1">
    <location>
        <begin position="16"/>
        <end position="36"/>
    </location>
</feature>
<feature type="transmembrane region" description="Helical" evidence="1">
    <location>
        <begin position="133"/>
        <end position="154"/>
    </location>
</feature>
<dbReference type="PATRIC" id="fig|999432.5.peg.1054"/>
<evidence type="ECO:0000313" key="2">
    <source>
        <dbReference type="EMBL" id="EMB34265.1"/>
    </source>
</evidence>
<gene>
    <name evidence="2" type="ORF">HMPREF9726_01014</name>
</gene>
<dbReference type="HOGENOM" id="CLU_717532_0_0_12"/>
<keyword evidence="1" id="KW-1133">Transmembrane helix</keyword>
<protein>
    <recommendedName>
        <fullName evidence="3">Nucleoside transporter/FeoB GTPase Gate domain-containing protein</fullName>
    </recommendedName>
</protein>
<keyword evidence="1" id="KW-0472">Membrane</keyword>
<feature type="transmembrane region" description="Helical" evidence="1">
    <location>
        <begin position="231"/>
        <end position="251"/>
    </location>
</feature>
<dbReference type="Proteomes" id="UP000011705">
    <property type="component" value="Chromosome"/>
</dbReference>
<proteinExistence type="predicted"/>
<evidence type="ECO:0008006" key="3">
    <source>
        <dbReference type="Google" id="ProtNLM"/>
    </source>
</evidence>
<dbReference type="AlphaFoldDB" id="A0A0E2E690"/>